<dbReference type="OrthoDB" id="189997at2759"/>
<organism evidence="1 2">
    <name type="scientific">Ophiostoma piceae (strain UAMH 11346)</name>
    <name type="common">Sap stain fungus</name>
    <dbReference type="NCBI Taxonomy" id="1262450"/>
    <lineage>
        <taxon>Eukaryota</taxon>
        <taxon>Fungi</taxon>
        <taxon>Dikarya</taxon>
        <taxon>Ascomycota</taxon>
        <taxon>Pezizomycotina</taxon>
        <taxon>Sordariomycetes</taxon>
        <taxon>Sordariomycetidae</taxon>
        <taxon>Ophiostomatales</taxon>
        <taxon>Ophiostomataceae</taxon>
        <taxon>Ophiostoma</taxon>
    </lineage>
</organism>
<protein>
    <submittedName>
        <fullName evidence="1">Uncharacterized protein</fullName>
    </submittedName>
</protein>
<dbReference type="AlphaFoldDB" id="S3CQZ2"/>
<dbReference type="HOGENOM" id="CLU_1652696_0_0_1"/>
<reference evidence="1 2" key="1">
    <citation type="journal article" date="2013" name="BMC Genomics">
        <title>The genome and transcriptome of the pine saprophyte Ophiostoma piceae, and a comparison with the bark beetle-associated pine pathogen Grosmannia clavigera.</title>
        <authorList>
            <person name="Haridas S."/>
            <person name="Wang Y."/>
            <person name="Lim L."/>
            <person name="Massoumi Alamouti S."/>
            <person name="Jackman S."/>
            <person name="Docking R."/>
            <person name="Robertson G."/>
            <person name="Birol I."/>
            <person name="Bohlmann J."/>
            <person name="Breuil C."/>
        </authorList>
    </citation>
    <scope>NUCLEOTIDE SEQUENCE [LARGE SCALE GENOMIC DNA]</scope>
    <source>
        <strain evidence="1 2">UAMH 11346</strain>
    </source>
</reference>
<accession>S3CQZ2</accession>
<dbReference type="VEuPathDB" id="FungiDB:F503_08679"/>
<sequence length="160" mass="17760">MDSIECYQQTSPEGKLRFYLRTVHNLFRSYVAIAYCYQTAHIENPGLDLMQMRAAINSCSTVLWGMVERYPPGQGYRNVFGSLAKSILDPANDPGQHSSSQEQTSIFDSISSEIEITDLPCPPWTLYPGGLASLLETCIHSTVGLVLGNDLLKSQHSNDK</sequence>
<name>S3CQZ2_OPHP1</name>
<evidence type="ECO:0000313" key="2">
    <source>
        <dbReference type="Proteomes" id="UP000016923"/>
    </source>
</evidence>
<keyword evidence="2" id="KW-1185">Reference proteome</keyword>
<proteinExistence type="predicted"/>
<dbReference type="EMBL" id="KE148171">
    <property type="protein sequence ID" value="EPE03065.1"/>
    <property type="molecule type" value="Genomic_DNA"/>
</dbReference>
<gene>
    <name evidence="1" type="ORF">F503_08679</name>
</gene>
<dbReference type="Proteomes" id="UP000016923">
    <property type="component" value="Unassembled WGS sequence"/>
</dbReference>
<evidence type="ECO:0000313" key="1">
    <source>
        <dbReference type="EMBL" id="EPE03065.1"/>
    </source>
</evidence>
<dbReference type="STRING" id="1262450.S3CQZ2"/>